<sequence length="930" mass="100512">MQPQRVTCPRSTSSSCSSSSSPDALHPARHQRRRRQPHMDADADVPCTTAHNARRRNLAGRASCDSDDAGDHDKARPGRSPAHGLTAAAAVVAGDDAEYADQGRAFDDEEDIIDELDLYYQASNLYLALALAAPPDGPPRATTDVATLARGNASAAAKSSSESAASPTFASPEQRKAETPVARAHSADAAQQQRQREAKSRCNSDADHDAAHSPGVEAPKTSSLGRSDRREERASYPATSHDSSSSGSGEGLREAFQVVGGSHIKTLDAGSIHARQLPRPHETPHAAHRPTSSNSNSNGGDRWKLEADAVAADPSDGPHMPPLMPELDGELLQVIKNYYRLKHAAAAASAATCTTDPHVTQIEYARSGIDAAGHHRAAAERNGVQQPAAAAGWQRPSVQPWQQQQLPAFFAPEYTGPALDRMGNARNGRHHEAFARSPPLQRQLPSLPAHPHTDPRFLGTLSSPPAYAATTTRNTAIGSSGAASDPTALSHPQLSALVGDVDGAVLPPSVLSPFAAPTAATPGGLRHRSSGVSNSQSNTNDHNTAVERASDPGGRLPYSTAAASDRDQSGNGGRGGGAGGGSAFGSGLASGLSALSSLPSYSSTSFVRAYVSDISLSLEPALIVSALTAALNIVVVVFLQNHVLDTRDHLGLFLIGSYMTFASYYMIYYFLERFSGSFRRIASQDKKFYIIGNLIKAGILISITPFACIHLVKIVVFDEWESNILRNLGCIYAIPDFISMVIVRRMRWSTWVHHACVVVFNYFSIMNNYQHENVCRCVVVYAAFSSFAYCVNVLLASRFLGVSANVARVLSFVALVVYALCCAVNWAWQAFYLRRLLTTGHDHWTVYVYMLLISLVMWDDIVLNRWLLHHARNNVYVAAQHLQQHRHRQQQHQQHPSPLLTAQLRPGLRFRHQEERQLPVSQAPAPPPVR</sequence>
<feature type="compositionally biased region" description="Polar residues" evidence="1">
    <location>
        <begin position="290"/>
        <end position="299"/>
    </location>
</feature>
<dbReference type="OrthoDB" id="267178at2759"/>
<feature type="transmembrane region" description="Helical" evidence="2">
    <location>
        <begin position="621"/>
        <end position="639"/>
    </location>
</feature>
<feature type="compositionally biased region" description="Low complexity" evidence="1">
    <location>
        <begin position="155"/>
        <end position="171"/>
    </location>
</feature>
<gene>
    <name evidence="3" type="ORF">ABL78_5728</name>
</gene>
<keyword evidence="4" id="KW-1185">Reference proteome</keyword>
<feature type="region of interest" description="Disordered" evidence="1">
    <location>
        <begin position="155"/>
        <end position="251"/>
    </location>
</feature>
<feature type="region of interest" description="Disordered" evidence="1">
    <location>
        <begin position="517"/>
        <end position="577"/>
    </location>
</feature>
<organism evidence="3 4">
    <name type="scientific">Leptomonas seymouri</name>
    <dbReference type="NCBI Taxonomy" id="5684"/>
    <lineage>
        <taxon>Eukaryota</taxon>
        <taxon>Discoba</taxon>
        <taxon>Euglenozoa</taxon>
        <taxon>Kinetoplastea</taxon>
        <taxon>Metakinetoplastina</taxon>
        <taxon>Trypanosomatida</taxon>
        <taxon>Trypanosomatidae</taxon>
        <taxon>Leishmaniinae</taxon>
        <taxon>Leptomonas</taxon>
    </lineage>
</organism>
<feature type="region of interest" description="Disordered" evidence="1">
    <location>
        <begin position="276"/>
        <end position="302"/>
    </location>
</feature>
<feature type="transmembrane region" description="Helical" evidence="2">
    <location>
        <begin position="809"/>
        <end position="832"/>
    </location>
</feature>
<evidence type="ECO:0000256" key="2">
    <source>
        <dbReference type="SAM" id="Phobius"/>
    </source>
</evidence>
<dbReference type="VEuPathDB" id="TriTrypDB:Lsey_0202_0100"/>
<keyword evidence="2" id="KW-0472">Membrane</keyword>
<feature type="compositionally biased region" description="Basic residues" evidence="1">
    <location>
        <begin position="27"/>
        <end position="36"/>
    </location>
</feature>
<keyword evidence="2" id="KW-0812">Transmembrane</keyword>
<name>A0A0N1PBF2_LEPSE</name>
<feature type="compositionally biased region" description="Low complexity" evidence="1">
    <location>
        <begin position="182"/>
        <end position="193"/>
    </location>
</feature>
<feature type="transmembrane region" description="Helical" evidence="2">
    <location>
        <begin position="750"/>
        <end position="766"/>
    </location>
</feature>
<dbReference type="Proteomes" id="UP000038009">
    <property type="component" value="Unassembled WGS sequence"/>
</dbReference>
<feature type="compositionally biased region" description="Polar residues" evidence="1">
    <location>
        <begin position="530"/>
        <end position="543"/>
    </location>
</feature>
<feature type="compositionally biased region" description="Basic and acidic residues" evidence="1">
    <location>
        <begin position="194"/>
        <end position="211"/>
    </location>
</feature>
<comment type="caution">
    <text evidence="3">The sequence shown here is derived from an EMBL/GenBank/DDBJ whole genome shotgun (WGS) entry which is preliminary data.</text>
</comment>
<feature type="region of interest" description="Disordered" evidence="1">
    <location>
        <begin position="1"/>
        <end position="85"/>
    </location>
</feature>
<protein>
    <recommendedName>
        <fullName evidence="5">Transmembrane protein</fullName>
    </recommendedName>
</protein>
<feature type="region of interest" description="Disordered" evidence="1">
    <location>
        <begin position="435"/>
        <end position="467"/>
    </location>
</feature>
<feature type="compositionally biased region" description="Low complexity" evidence="1">
    <location>
        <begin position="11"/>
        <end position="21"/>
    </location>
</feature>
<keyword evidence="2" id="KW-1133">Transmembrane helix</keyword>
<evidence type="ECO:0000256" key="1">
    <source>
        <dbReference type="SAM" id="MobiDB-lite"/>
    </source>
</evidence>
<reference evidence="3 4" key="1">
    <citation type="journal article" date="2015" name="PLoS Pathog.">
        <title>Leptomonas seymouri: Adaptations to the Dixenous Life Cycle Analyzed by Genome Sequencing, Transcriptome Profiling and Co-infection with Leishmania donovani.</title>
        <authorList>
            <person name="Kraeva N."/>
            <person name="Butenko A."/>
            <person name="Hlavacova J."/>
            <person name="Kostygov A."/>
            <person name="Myskova J."/>
            <person name="Grybchuk D."/>
            <person name="Lestinova T."/>
            <person name="Votypka J."/>
            <person name="Volf P."/>
            <person name="Opperdoes F."/>
            <person name="Flegontov P."/>
            <person name="Lukes J."/>
            <person name="Yurchenko V."/>
        </authorList>
    </citation>
    <scope>NUCLEOTIDE SEQUENCE [LARGE SCALE GENOMIC DNA]</scope>
    <source>
        <strain evidence="3 4">ATCC 30220</strain>
    </source>
</reference>
<feature type="transmembrane region" description="Helical" evidence="2">
    <location>
        <begin position="844"/>
        <end position="863"/>
    </location>
</feature>
<feature type="transmembrane region" description="Helical" evidence="2">
    <location>
        <begin position="778"/>
        <end position="797"/>
    </location>
</feature>
<accession>A0A0N1PBF2</accession>
<proteinExistence type="predicted"/>
<evidence type="ECO:0008006" key="5">
    <source>
        <dbReference type="Google" id="ProtNLM"/>
    </source>
</evidence>
<feature type="transmembrane region" description="Helical" evidence="2">
    <location>
        <begin position="651"/>
        <end position="671"/>
    </location>
</feature>
<evidence type="ECO:0000313" key="3">
    <source>
        <dbReference type="EMBL" id="KPI85220.1"/>
    </source>
</evidence>
<dbReference type="AlphaFoldDB" id="A0A0N1PBF2"/>
<evidence type="ECO:0000313" key="4">
    <source>
        <dbReference type="Proteomes" id="UP000038009"/>
    </source>
</evidence>
<dbReference type="EMBL" id="LJSK01000202">
    <property type="protein sequence ID" value="KPI85220.1"/>
    <property type="molecule type" value="Genomic_DNA"/>
</dbReference>
<feature type="transmembrane region" description="Helical" evidence="2">
    <location>
        <begin position="691"/>
        <end position="712"/>
    </location>
</feature>
<feature type="compositionally biased region" description="Low complexity" evidence="1">
    <location>
        <begin position="436"/>
        <end position="447"/>
    </location>
</feature>